<dbReference type="Gene3D" id="3.30.420.10">
    <property type="entry name" value="Ribonuclease H-like superfamily/Ribonuclease H"/>
    <property type="match status" value="1"/>
</dbReference>
<dbReference type="InterPro" id="IPR009057">
    <property type="entry name" value="Homeodomain-like_sf"/>
</dbReference>
<dbReference type="Pfam" id="PF13565">
    <property type="entry name" value="HTH_32"/>
    <property type="match status" value="1"/>
</dbReference>
<protein>
    <submittedName>
        <fullName evidence="2">Integrase catalytic region</fullName>
    </submittedName>
</protein>
<dbReference type="InterPro" id="IPR047656">
    <property type="entry name" value="IS481-like_transpos"/>
</dbReference>
<dbReference type="NCBIfam" id="NF033577">
    <property type="entry name" value="transpos_IS481"/>
    <property type="match status" value="1"/>
</dbReference>
<dbReference type="AlphaFoldDB" id="B0T7X0"/>
<dbReference type="Pfam" id="PF13683">
    <property type="entry name" value="rve_3"/>
    <property type="match status" value="1"/>
</dbReference>
<reference evidence="2" key="1">
    <citation type="submission" date="2008-01" db="EMBL/GenBank/DDBJ databases">
        <title>Complete sequence of chromosome of Caulobacter sp. K31.</title>
        <authorList>
            <consortium name="US DOE Joint Genome Institute"/>
            <person name="Copeland A."/>
            <person name="Lucas S."/>
            <person name="Lapidus A."/>
            <person name="Barry K."/>
            <person name="Glavina del Rio T."/>
            <person name="Dalin E."/>
            <person name="Tice H."/>
            <person name="Pitluck S."/>
            <person name="Bruce D."/>
            <person name="Goodwin L."/>
            <person name="Thompson L.S."/>
            <person name="Brettin T."/>
            <person name="Detter J.C."/>
            <person name="Han C."/>
            <person name="Schmutz J."/>
            <person name="Larimer F."/>
            <person name="Land M."/>
            <person name="Hauser L."/>
            <person name="Kyrpides N."/>
            <person name="Kim E."/>
            <person name="Stephens C."/>
            <person name="Richardson P."/>
        </authorList>
    </citation>
    <scope>NUCLEOTIDE SEQUENCE [LARGE SCALE GENOMIC DNA]</scope>
    <source>
        <strain evidence="2">K31</strain>
    </source>
</reference>
<gene>
    <name evidence="2" type="ordered locus">Caul_2180</name>
</gene>
<dbReference type="PANTHER" id="PTHR35004">
    <property type="entry name" value="TRANSPOSASE RV3428C-RELATED"/>
    <property type="match status" value="1"/>
</dbReference>
<dbReference type="eggNOG" id="COG2801">
    <property type="taxonomic scope" value="Bacteria"/>
</dbReference>
<dbReference type="PANTHER" id="PTHR35004:SF6">
    <property type="entry name" value="TRANSPOSASE"/>
    <property type="match status" value="1"/>
</dbReference>
<dbReference type="STRING" id="366602.Caul_2180"/>
<dbReference type="GO" id="GO:0003676">
    <property type="term" value="F:nucleic acid binding"/>
    <property type="evidence" value="ECO:0007669"/>
    <property type="project" value="InterPro"/>
</dbReference>
<dbReference type="GO" id="GO:0015074">
    <property type="term" value="P:DNA integration"/>
    <property type="evidence" value="ECO:0007669"/>
    <property type="project" value="InterPro"/>
</dbReference>
<evidence type="ECO:0000313" key="2">
    <source>
        <dbReference type="EMBL" id="ABZ71308.1"/>
    </source>
</evidence>
<dbReference type="KEGG" id="cak:Caul_2180"/>
<dbReference type="InterPro" id="IPR012337">
    <property type="entry name" value="RNaseH-like_sf"/>
</dbReference>
<feature type="domain" description="Integrase catalytic" evidence="1">
    <location>
        <begin position="133"/>
        <end position="301"/>
    </location>
</feature>
<dbReference type="EMBL" id="CP000927">
    <property type="protein sequence ID" value="ABZ71308.1"/>
    <property type="molecule type" value="Genomic_DNA"/>
</dbReference>
<dbReference type="HOGENOM" id="CLU_027402_15_3_5"/>
<organism evidence="2">
    <name type="scientific">Caulobacter sp. (strain K31)</name>
    <dbReference type="NCBI Taxonomy" id="366602"/>
    <lineage>
        <taxon>Bacteria</taxon>
        <taxon>Pseudomonadati</taxon>
        <taxon>Pseudomonadota</taxon>
        <taxon>Alphaproteobacteria</taxon>
        <taxon>Caulobacterales</taxon>
        <taxon>Caulobacteraceae</taxon>
        <taxon>Caulobacter</taxon>
    </lineage>
</organism>
<dbReference type="eggNOG" id="COG3415">
    <property type="taxonomic scope" value="Bacteria"/>
</dbReference>
<accession>B0T7X0</accession>
<dbReference type="PROSITE" id="PS50994">
    <property type="entry name" value="INTEGRASE"/>
    <property type="match status" value="1"/>
</dbReference>
<dbReference type="InterPro" id="IPR001584">
    <property type="entry name" value="Integrase_cat-core"/>
</dbReference>
<evidence type="ECO:0000259" key="1">
    <source>
        <dbReference type="PROSITE" id="PS50994"/>
    </source>
</evidence>
<dbReference type="InterPro" id="IPR036397">
    <property type="entry name" value="RNaseH_sf"/>
</dbReference>
<name>B0T7X0_CAUSK</name>
<dbReference type="SUPFAM" id="SSF53098">
    <property type="entry name" value="Ribonuclease H-like"/>
    <property type="match status" value="1"/>
</dbReference>
<dbReference type="SUPFAM" id="SSF46689">
    <property type="entry name" value="Homeodomain-like"/>
    <property type="match status" value="1"/>
</dbReference>
<sequence length="400" mass="46353">MPWREVSVMEQRREFVRLARLEGANRRELCRRFGISPEVGYKWLARSKAGDEALADRSRRPHNSPWRSAAEIEAAVLAVRDAHPAWGARKIGAWLEDRGVDPPAVSTIHAILRRHGRIDDFPTSPGKAWRRFEKAEPNQLWQMDFKGWFRLSSGQPCHPLTIVDDHSRLSPCLKACADQQGQTVRPHLEAAFRRYGLPLAFFVDNGPPWGEPSGERWTRLEVWLLKLGVDVLHSRPYHPQSRGKIERFHRSLAAEVLDLQRFDSFAQVQRAFDRWREVYNFERPHEALDLDCPANRYQPSPRAMPDHPPEPRYDSGEILRTVSTTKAYVRFKGRLWRVPKAFQGERLALRPPEPRRALRRLLRQPPGRRHRLDRSQTCQSCLRTGVCHVPGLNNKARDDG</sequence>
<proteinExistence type="predicted"/>